<dbReference type="Pfam" id="PF11894">
    <property type="entry name" value="Nup192"/>
    <property type="match status" value="1"/>
</dbReference>
<accession>A0ABR1IU12</accession>
<keyword evidence="3" id="KW-0813">Transport</keyword>
<name>A0ABR1IU12_9AGAR</name>
<protein>
    <recommendedName>
        <fullName evidence="8">Nucleoporin</fullName>
    </recommendedName>
</protein>
<keyword evidence="4" id="KW-0539">Nucleus</keyword>
<evidence type="ECO:0000256" key="2">
    <source>
        <dbReference type="ARBA" id="ARBA00005892"/>
    </source>
</evidence>
<evidence type="ECO:0000313" key="6">
    <source>
        <dbReference type="EMBL" id="KAK7440011.1"/>
    </source>
</evidence>
<dbReference type="Proteomes" id="UP001498398">
    <property type="component" value="Unassembled WGS sequence"/>
</dbReference>
<evidence type="ECO:0000313" key="7">
    <source>
        <dbReference type="Proteomes" id="UP001498398"/>
    </source>
</evidence>
<reference evidence="6 7" key="1">
    <citation type="submission" date="2024-01" db="EMBL/GenBank/DDBJ databases">
        <title>A draft genome for the cacao thread blight pathogen Marasmiellus scandens.</title>
        <authorList>
            <person name="Baruah I.K."/>
            <person name="Leung J."/>
            <person name="Bukari Y."/>
            <person name="Amoako-Attah I."/>
            <person name="Meinhardt L.W."/>
            <person name="Bailey B.A."/>
            <person name="Cohen S.P."/>
        </authorList>
    </citation>
    <scope>NUCLEOTIDE SEQUENCE [LARGE SCALE GENOMIC DNA]</scope>
    <source>
        <strain evidence="6 7">GH-19</strain>
    </source>
</reference>
<comment type="subcellular location">
    <subcellularLocation>
        <location evidence="1">Nucleus</location>
    </subcellularLocation>
</comment>
<dbReference type="InterPro" id="IPR021827">
    <property type="entry name" value="Nup186/Nup192/Nup205"/>
</dbReference>
<evidence type="ECO:0000256" key="3">
    <source>
        <dbReference type="ARBA" id="ARBA00022448"/>
    </source>
</evidence>
<sequence>METTSRLRSILVGILNSRIHHAEQEIFDELVVHKARLLNVFDVGSRDPQQQRELESGKTIMNGKSVAVNSEFAQQAIFLSQQLDASERHVAEVLHSVRSQNPNIDDINCLESTVLEFHERRRHLADTLRYLFEICDASWDDGMPTVFGRIESFVSNELVAPDLLPGAREVPLAFRIFKQLETMGIQIQRADAARKSAKSNSIIPQPGQGPPSLGFDVLNARYESLKYEQQSLAMSLFFMARCGYLSPNEIKAMTEWLSSNPNHALTYYMLTTLLSALDPVHPESPRDKFREALARDVSIINFMTKKLDPLTEWKEPGLKATVLLKWTLFLTEHRHRNPEVEIRPGFRTEELEVQIWNAVQGDVFLYLSGAVLQLQRRQSTLTTPSLLSNIVLSSEQLEQRDTPGEEFKPAVLETFESLIRSLITHASSELRKIKQRQEDLVLASARTDRNRGLSTSRFGASTAPQVSDKPPRNDIAFLYSFIGLLYSSLAPEAALQFWGSGSQTDSRATYLEILESTAGRLPTFLQWAVWSTQPHDATMSMALHDMLSGLANGQQCSELAYNFMARGTGEIIPGSTLSSSSGGSSSVSWDIVFGTLETWSSGTAAKSQVQQSNSGGFGQSFSPSSHQQHPNIGPNDVLLAQSYLRFLSTVVTHSVAVRLAISNHVHFRAIPTLVSLIPLSVPLELKGMIFETLAAFCQPGAGIHGVEICRAVWTLMERLEVINVRAPSNIGFAASFRPVKGVEVELEEIEALHGLYPATIPFLKLLSTLIHTPKRIPLKDRITDAGPLNTTPETLGQPYRLPGIGPFVSFVIDNVFSKISSREYLRPSQRWEMNDLCLSFIERVLASYDLESLLAAAEGGDLKAASIAPFLVHPGYDVMKRILTNSNLQACLLSYIVEGIGGFEKGFAVEEPYFESTILRVLRIVLRVLEIQDIFLDVLVSLVSDFDSAPLIGTVYPRSYFTKFDQALSFGSQYVPALAAYVAFPKSPEVVLLSVKILAILSSSSAFTNLATLIERSDESERILVGYLRLLSVESFDDVSSTEALVEQTTGAGAPDPEGGSLEQAVRLAALDLFIQNTEVNMPYPSVGHFLLFGSTNQEHGIQDPHALGARRACVHVILDLINAGVPRLKNKGKERHFDSQSLPLFIVLPELAERCYHVVFKLCVHPRSSMFTMRYLRTREDFFTRHLAAVPSMVPTSEQEPLIQVVYEDGSRVTTTVPTVSSFLRLRSWIFDLVALELHMLTRKGHHRAVSELLDILFNNASTLDESAWEDDLSRPFREVGQSHLRIIEFVQSLTFAWEDSLVVEPIQIQLLSQLNLQSCIRKDSSGCEIVDRSILLSLLTTARRSLFAQNKIVTQAQSQQLDAETNYILESCAVENHRRQVMHAVTGGFESWRRMLDTTLMKCFEDLPHDHRENMLFDLLHVLPPITKSSDIQESTAVLISEVILSSITKLREDRRHQIILQSAGGDPDSGTLPAERLYAILASILECIIDNRRVELVRGNLYAALINYVQLVSSSQDMMPSSSSGENLSMSLMKTSREASPFNESLSLISQSQLGASHSSTLQLQLNSLMRMTKAGLERLLITVARDAIDGTEVWRTVAFMLLDSLTQLSAMEKSHPALTVLVRHGILSNFVQGLKESDLLLQAVLKPDPDDLNPLYVYESKMSFFIRLAQSRLGAERLLEARLIPTLAQCDYLDARPEADTSFVDRDSFLPSAVQRYHQLFMPSLQVVNSMLATLGSKHATVSHQALDFLSNHSATIVILLKNETGDLSLALLEEIHLLVILCAKVLPLVPQSEMASTHSGFGAINTAILSLCTRFLSGSSWIEHIRPQTEEEIRHANVLASGFDSETKFDLDVRRRERLLRKALITYAGATSNFTESSINLVLSPIPTKSRREEQGTHFLATIPTIGDAVEALSILCNDIAGTLKQISDISAELDAKDHMAVDNIQEIVGEADIDFIQDLEIGQKRNLICRELERTRQRVEGDAKMIMVTIEMLLLLLWRHLAYYAEGRHLHDPQLGSSTAAAMRFLSNFDSQALNLEIRQKLNPVLQRLQSLVLDDSLGDDWRSNQVYVEIMCRRVKDSAGLHESEDVSD</sequence>
<evidence type="ECO:0000256" key="5">
    <source>
        <dbReference type="SAM" id="MobiDB-lite"/>
    </source>
</evidence>
<proteinExistence type="inferred from homology"/>
<organism evidence="6 7">
    <name type="scientific">Marasmiellus scandens</name>
    <dbReference type="NCBI Taxonomy" id="2682957"/>
    <lineage>
        <taxon>Eukaryota</taxon>
        <taxon>Fungi</taxon>
        <taxon>Dikarya</taxon>
        <taxon>Basidiomycota</taxon>
        <taxon>Agaricomycotina</taxon>
        <taxon>Agaricomycetes</taxon>
        <taxon>Agaricomycetidae</taxon>
        <taxon>Agaricales</taxon>
        <taxon>Marasmiineae</taxon>
        <taxon>Omphalotaceae</taxon>
        <taxon>Marasmiellus</taxon>
    </lineage>
</organism>
<evidence type="ECO:0000256" key="1">
    <source>
        <dbReference type="ARBA" id="ARBA00004123"/>
    </source>
</evidence>
<comment type="caution">
    <text evidence="6">The sequence shown here is derived from an EMBL/GenBank/DDBJ whole genome shotgun (WGS) entry which is preliminary data.</text>
</comment>
<dbReference type="EMBL" id="JBANRG010000070">
    <property type="protein sequence ID" value="KAK7440011.1"/>
    <property type="molecule type" value="Genomic_DNA"/>
</dbReference>
<gene>
    <name evidence="6" type="ORF">VKT23_017264</name>
</gene>
<feature type="region of interest" description="Disordered" evidence="5">
    <location>
        <begin position="609"/>
        <end position="629"/>
    </location>
</feature>
<keyword evidence="7" id="KW-1185">Reference proteome</keyword>
<evidence type="ECO:0000256" key="4">
    <source>
        <dbReference type="ARBA" id="ARBA00023242"/>
    </source>
</evidence>
<dbReference type="PANTHER" id="PTHR31344">
    <property type="entry name" value="NUCLEAR PORE COMPLEX PROTEIN NUP205"/>
    <property type="match status" value="1"/>
</dbReference>
<dbReference type="PANTHER" id="PTHR31344:SF0">
    <property type="entry name" value="NUCLEAR PORE COMPLEX PROTEIN NUP205"/>
    <property type="match status" value="1"/>
</dbReference>
<comment type="similarity">
    <text evidence="2">Belongs to the NUP186/NUP192/NUP205 family.</text>
</comment>
<evidence type="ECO:0008006" key="8">
    <source>
        <dbReference type="Google" id="ProtNLM"/>
    </source>
</evidence>